<evidence type="ECO:0000256" key="10">
    <source>
        <dbReference type="ARBA" id="ARBA00041080"/>
    </source>
</evidence>
<accession>A0A1B6DZ08</accession>
<keyword evidence="5" id="KW-0969">Cilium</keyword>
<protein>
    <recommendedName>
        <fullName evidence="10">Radial spoke head protein 9 homolog</fullName>
    </recommendedName>
</protein>
<comment type="similarity">
    <text evidence="9">Belongs to the flagellar radial spoke RSP9 family.</text>
</comment>
<evidence type="ECO:0000256" key="8">
    <source>
        <dbReference type="ARBA" id="ARBA00037822"/>
    </source>
</evidence>
<evidence type="ECO:0000256" key="4">
    <source>
        <dbReference type="ARBA" id="ARBA00022846"/>
    </source>
</evidence>
<evidence type="ECO:0000256" key="7">
    <source>
        <dbReference type="ARBA" id="ARBA00023273"/>
    </source>
</evidence>
<evidence type="ECO:0000256" key="3">
    <source>
        <dbReference type="ARBA" id="ARBA00022794"/>
    </source>
</evidence>
<reference evidence="11" key="1">
    <citation type="submission" date="2015-12" db="EMBL/GenBank/DDBJ databases">
        <title>De novo transcriptome assembly of four potential Pierce s Disease insect vectors from Arizona vineyards.</title>
        <authorList>
            <person name="Tassone E.E."/>
        </authorList>
    </citation>
    <scope>NUCLEOTIDE SEQUENCE</scope>
</reference>
<dbReference type="PANTHER" id="PTHR22069:SF0">
    <property type="entry name" value="RADIAL SPOKE HEAD PROTEIN 9 HOMOLOG"/>
    <property type="match status" value="1"/>
</dbReference>
<evidence type="ECO:0000256" key="9">
    <source>
        <dbReference type="ARBA" id="ARBA00038319"/>
    </source>
</evidence>
<dbReference type="EMBL" id="GEDC01006385">
    <property type="protein sequence ID" value="JAS30913.1"/>
    <property type="molecule type" value="Transcribed_RNA"/>
</dbReference>
<name>A0A1B6DZ08_9HEMI</name>
<dbReference type="GO" id="GO:0060091">
    <property type="term" value="C:kinocilium"/>
    <property type="evidence" value="ECO:0007669"/>
    <property type="project" value="UniProtKB-SubCell"/>
</dbReference>
<dbReference type="InterPro" id="IPR006802">
    <property type="entry name" value="Radial_spoke"/>
</dbReference>
<sequence>MDIYSLKSGIECLSNCGIILNTESYVLLRNSLVNLQNENHFKKTFLWGIIFGIDEDYYIAYGYEKDALKGKIFYYSLDRINWQLLPQPEPIHFVLTGICSNRFQGDPGLVTKIIDDSPVEESDEEGNGNKDEGTIKQDLDVLKEEDRLAATVCLIDEEVSIIPRGSLFLREDGITIHSLAFEGIKSEEWDELSNYQHYRVPHEKWNENIASRQDYNYAVDFLDTIASDIPPDSWAAQLVDAGRTIVVKSLSWPGFIFYHTLETRDYGFIYSGTGQKNLDIPFMKTVVTDDTD</sequence>
<dbReference type="InterPro" id="IPR055316">
    <property type="entry name" value="RSP9"/>
</dbReference>
<evidence type="ECO:0000313" key="11">
    <source>
        <dbReference type="EMBL" id="JAS30913.1"/>
    </source>
</evidence>
<keyword evidence="6" id="KW-0206">Cytoskeleton</keyword>
<dbReference type="Pfam" id="PF04712">
    <property type="entry name" value="Radial_spoke"/>
    <property type="match status" value="1"/>
</dbReference>
<keyword evidence="2" id="KW-0963">Cytoplasm</keyword>
<dbReference type="PANTHER" id="PTHR22069">
    <property type="entry name" value="MITOCHONDRIAL RIBOSOMAL PROTEIN S18"/>
    <property type="match status" value="1"/>
</dbReference>
<dbReference type="GO" id="GO:0044458">
    <property type="term" value="P:motile cilium assembly"/>
    <property type="evidence" value="ECO:0007669"/>
    <property type="project" value="TreeGrafter"/>
</dbReference>
<keyword evidence="3" id="KW-0970">Cilium biogenesis/degradation</keyword>
<gene>
    <name evidence="11" type="ORF">g.2126</name>
</gene>
<dbReference type="GO" id="GO:0060294">
    <property type="term" value="P:cilium movement involved in cell motility"/>
    <property type="evidence" value="ECO:0007669"/>
    <property type="project" value="InterPro"/>
</dbReference>
<evidence type="ECO:0000256" key="6">
    <source>
        <dbReference type="ARBA" id="ARBA00023212"/>
    </source>
</evidence>
<organism evidence="11">
    <name type="scientific">Clastoptera arizonana</name>
    <name type="common">Arizona spittle bug</name>
    <dbReference type="NCBI Taxonomy" id="38151"/>
    <lineage>
        <taxon>Eukaryota</taxon>
        <taxon>Metazoa</taxon>
        <taxon>Ecdysozoa</taxon>
        <taxon>Arthropoda</taxon>
        <taxon>Hexapoda</taxon>
        <taxon>Insecta</taxon>
        <taxon>Pterygota</taxon>
        <taxon>Neoptera</taxon>
        <taxon>Paraneoptera</taxon>
        <taxon>Hemiptera</taxon>
        <taxon>Auchenorrhyncha</taxon>
        <taxon>Cercopoidea</taxon>
        <taxon>Clastopteridae</taxon>
        <taxon>Clastoptera</taxon>
    </lineage>
</organism>
<keyword evidence="7" id="KW-0966">Cell projection</keyword>
<dbReference type="GO" id="GO:0035082">
    <property type="term" value="P:axoneme assembly"/>
    <property type="evidence" value="ECO:0007669"/>
    <property type="project" value="InterPro"/>
</dbReference>
<dbReference type="GO" id="GO:0001534">
    <property type="term" value="C:radial spoke"/>
    <property type="evidence" value="ECO:0007669"/>
    <property type="project" value="InterPro"/>
</dbReference>
<keyword evidence="4" id="KW-0282">Flagellum</keyword>
<evidence type="ECO:0000256" key="1">
    <source>
        <dbReference type="ARBA" id="ARBA00004611"/>
    </source>
</evidence>
<evidence type="ECO:0000256" key="2">
    <source>
        <dbReference type="ARBA" id="ARBA00022490"/>
    </source>
</evidence>
<evidence type="ECO:0000256" key="5">
    <source>
        <dbReference type="ARBA" id="ARBA00023069"/>
    </source>
</evidence>
<dbReference type="AlphaFoldDB" id="A0A1B6DZ08"/>
<proteinExistence type="inferred from homology"/>
<comment type="subcellular location">
    <subcellularLocation>
        <location evidence="8">Cell projection</location>
        <location evidence="8">Kinocilium</location>
    </subcellularLocation>
    <subcellularLocation>
        <location evidence="1">Cytoplasm</location>
        <location evidence="1">Cytoskeleton</location>
        <location evidence="1">Flagellum axoneme</location>
    </subcellularLocation>
</comment>